<proteinExistence type="inferred from homology"/>
<feature type="domain" description="HTH asnC-type" evidence="9">
    <location>
        <begin position="1"/>
        <end position="65"/>
    </location>
</feature>
<organism evidence="10 11">
    <name type="scientific">Methanospirillum stamsii</name>
    <dbReference type="NCBI Taxonomy" id="1277351"/>
    <lineage>
        <taxon>Archaea</taxon>
        <taxon>Methanobacteriati</taxon>
        <taxon>Methanobacteriota</taxon>
        <taxon>Stenosarchaea group</taxon>
        <taxon>Methanomicrobia</taxon>
        <taxon>Methanomicrobiales</taxon>
        <taxon>Methanospirillaceae</taxon>
        <taxon>Methanospirillum</taxon>
    </lineage>
</organism>
<keyword evidence="2" id="KW-0238">DNA-binding</keyword>
<evidence type="ECO:0000256" key="2">
    <source>
        <dbReference type="ARBA" id="ARBA00023125"/>
    </source>
</evidence>
<comment type="pathway">
    <text evidence="5">Porphyrin-containing compound metabolism.</text>
</comment>
<dbReference type="InterPro" id="IPR053953">
    <property type="entry name" value="NirdL-like_HTH"/>
</dbReference>
<dbReference type="PANTHER" id="PTHR43413">
    <property type="entry name" value="TRANSCRIPTIONAL REGULATOR, ASNC FAMILY"/>
    <property type="match status" value="1"/>
</dbReference>
<dbReference type="PROSITE" id="PS50956">
    <property type="entry name" value="HTH_ASNC_2"/>
    <property type="match status" value="1"/>
</dbReference>
<evidence type="ECO:0000259" key="9">
    <source>
        <dbReference type="PROSITE" id="PS50956"/>
    </source>
</evidence>
<dbReference type="SMART" id="SM00344">
    <property type="entry name" value="HTH_ASNC"/>
    <property type="match status" value="1"/>
</dbReference>
<dbReference type="EMBL" id="QGMZ01000006">
    <property type="protein sequence ID" value="PWR76001.1"/>
    <property type="molecule type" value="Genomic_DNA"/>
</dbReference>
<dbReference type="Pfam" id="PF17805">
    <property type="entry name" value="AsnC_trans_reg2"/>
    <property type="match status" value="1"/>
</dbReference>
<evidence type="ECO:0000256" key="6">
    <source>
        <dbReference type="ARBA" id="ARBA00023457"/>
    </source>
</evidence>
<dbReference type="SUPFAM" id="SSF46785">
    <property type="entry name" value="Winged helix' DNA-binding domain"/>
    <property type="match status" value="1"/>
</dbReference>
<dbReference type="RefSeq" id="WP_109939579.1">
    <property type="nucleotide sequence ID" value="NZ_CP176366.1"/>
</dbReference>
<dbReference type="InterPro" id="IPR000485">
    <property type="entry name" value="AsnC-type_HTH_dom"/>
</dbReference>
<keyword evidence="3" id="KW-0804">Transcription</keyword>
<accession>A0A2V2NK58</accession>
<comment type="similarity">
    <text evidence="6">Belongs to the Ahb/Nir family.</text>
</comment>
<dbReference type="EC" id="4.1.1.111" evidence="7"/>
<dbReference type="GO" id="GO:0043565">
    <property type="term" value="F:sequence-specific DNA binding"/>
    <property type="evidence" value="ECO:0007669"/>
    <property type="project" value="InterPro"/>
</dbReference>
<evidence type="ECO:0000256" key="5">
    <source>
        <dbReference type="ARBA" id="ARBA00023444"/>
    </source>
</evidence>
<dbReference type="GO" id="GO:0016829">
    <property type="term" value="F:lyase activity"/>
    <property type="evidence" value="ECO:0007669"/>
    <property type="project" value="UniProtKB-KW"/>
</dbReference>
<dbReference type="NCBIfam" id="NF040707">
    <property type="entry name" value="Siroheme_Dcarb_AhbB"/>
    <property type="match status" value="1"/>
</dbReference>
<gene>
    <name evidence="10" type="ORF">DLD82_02600</name>
</gene>
<evidence type="ECO:0000256" key="7">
    <source>
        <dbReference type="ARBA" id="ARBA00023471"/>
    </source>
</evidence>
<sequence>MDSVDITLIKELEKGLPFHAQPFSLIGERVGISEDEVLDRIRHLKKTGVIRKIKARISQRKVGVTANALVAWNVHDADREKTGHLLSAFPGVTHCYERVSIPGKWEYSLYTVHHGYEKEIVTEEIRSMAKQIGIEQYIILFSTEECKRVPHVRIGFSGENL</sequence>
<dbReference type="InterPro" id="IPR040523">
    <property type="entry name" value="AsnC_trans_reg2"/>
</dbReference>
<evidence type="ECO:0000256" key="8">
    <source>
        <dbReference type="ARBA" id="ARBA00048470"/>
    </source>
</evidence>
<dbReference type="Pfam" id="PF22451">
    <property type="entry name" value="NirdL-like_HTH"/>
    <property type="match status" value="1"/>
</dbReference>
<dbReference type="InterPro" id="IPR019888">
    <property type="entry name" value="Tscrpt_reg_AsnC-like"/>
</dbReference>
<reference evidence="10 11" key="1">
    <citation type="submission" date="2018-05" db="EMBL/GenBank/DDBJ databases">
        <title>Draft genome of Methanospirillum stamsii Pt1.</title>
        <authorList>
            <person name="Dueholm M.S."/>
            <person name="Nielsen P.H."/>
            <person name="Bakmann L.F."/>
            <person name="Otzen D.E."/>
        </authorList>
    </citation>
    <scope>NUCLEOTIDE SEQUENCE [LARGE SCALE GENOMIC DNA]</scope>
    <source>
        <strain evidence="10 11">Pt1</strain>
    </source>
</reference>
<evidence type="ECO:0000256" key="3">
    <source>
        <dbReference type="ARBA" id="ARBA00023163"/>
    </source>
</evidence>
<keyword evidence="1" id="KW-0805">Transcription regulation</keyword>
<comment type="caution">
    <text evidence="10">The sequence shown here is derived from an EMBL/GenBank/DDBJ whole genome shotgun (WGS) entry which is preliminary data.</text>
</comment>
<dbReference type="GeneID" id="97607867"/>
<evidence type="ECO:0000256" key="4">
    <source>
        <dbReference type="ARBA" id="ARBA00023239"/>
    </source>
</evidence>
<evidence type="ECO:0000256" key="1">
    <source>
        <dbReference type="ARBA" id="ARBA00023015"/>
    </source>
</evidence>
<evidence type="ECO:0000313" key="11">
    <source>
        <dbReference type="Proteomes" id="UP000245934"/>
    </source>
</evidence>
<dbReference type="InterPro" id="IPR036390">
    <property type="entry name" value="WH_DNA-bd_sf"/>
</dbReference>
<dbReference type="OrthoDB" id="145939at2157"/>
<keyword evidence="11" id="KW-1185">Reference proteome</keyword>
<dbReference type="Proteomes" id="UP000245934">
    <property type="component" value="Unassembled WGS sequence"/>
</dbReference>
<name>A0A2V2NK58_9EURY</name>
<dbReference type="AlphaFoldDB" id="A0A2V2NK58"/>
<comment type="catalytic activity">
    <reaction evidence="8">
        <text>siroheme + 2 H(+) = 12,18-didecarboxysiroheme + 2 CO2</text>
        <dbReference type="Rhea" id="RHEA:19093"/>
        <dbReference type="ChEBI" id="CHEBI:15378"/>
        <dbReference type="ChEBI" id="CHEBI:16526"/>
        <dbReference type="ChEBI" id="CHEBI:60052"/>
        <dbReference type="ChEBI" id="CHEBI:140497"/>
        <dbReference type="EC" id="4.1.1.111"/>
    </reaction>
</comment>
<dbReference type="PANTHER" id="PTHR43413:SF1">
    <property type="entry name" value="SIROHEME DECARBOXYLASE NIRL SUBUNIT"/>
    <property type="match status" value="1"/>
</dbReference>
<keyword evidence="4" id="KW-0456">Lyase</keyword>
<protein>
    <recommendedName>
        <fullName evidence="7">siroheme decarboxylase</fullName>
        <ecNumber evidence="7">4.1.1.111</ecNumber>
    </recommendedName>
</protein>
<dbReference type="InterPro" id="IPR050684">
    <property type="entry name" value="HTH-Siroheme_Decarb"/>
</dbReference>
<evidence type="ECO:0000313" key="10">
    <source>
        <dbReference type="EMBL" id="PWR76001.1"/>
    </source>
</evidence>
<dbReference type="InterPro" id="IPR053431">
    <property type="entry name" value="AhbB-like"/>
</dbReference>
<dbReference type="Gene3D" id="3.30.70.3460">
    <property type="match status" value="1"/>
</dbReference>